<feature type="compositionally biased region" description="Acidic residues" evidence="8">
    <location>
        <begin position="93"/>
        <end position="108"/>
    </location>
</feature>
<dbReference type="EC" id="2.7.7.49" evidence="1"/>
<dbReference type="CDD" id="cd00303">
    <property type="entry name" value="retropepsin_like"/>
    <property type="match status" value="1"/>
</dbReference>
<evidence type="ECO:0000313" key="14">
    <source>
        <dbReference type="Proteomes" id="UP001151760"/>
    </source>
</evidence>
<feature type="region of interest" description="Disordered" evidence="8">
    <location>
        <begin position="282"/>
        <end position="319"/>
    </location>
</feature>
<dbReference type="InterPro" id="IPR043502">
    <property type="entry name" value="DNA/RNA_pol_sf"/>
</dbReference>
<evidence type="ECO:0000259" key="12">
    <source>
        <dbReference type="Pfam" id="PF17921"/>
    </source>
</evidence>
<dbReference type="PANTHER" id="PTHR37984:SF5">
    <property type="entry name" value="PROTEIN NYNRIN-LIKE"/>
    <property type="match status" value="1"/>
</dbReference>
<dbReference type="Gene3D" id="3.30.70.270">
    <property type="match status" value="1"/>
</dbReference>
<dbReference type="InterPro" id="IPR021109">
    <property type="entry name" value="Peptidase_aspartic_dom_sf"/>
</dbReference>
<keyword evidence="14" id="KW-1185">Reference proteome</keyword>
<dbReference type="Gene3D" id="2.40.70.10">
    <property type="entry name" value="Acid Proteases"/>
    <property type="match status" value="1"/>
</dbReference>
<evidence type="ECO:0000256" key="6">
    <source>
        <dbReference type="ARBA" id="ARBA00022801"/>
    </source>
</evidence>
<proteinExistence type="predicted"/>
<keyword evidence="3" id="KW-0548">Nucleotidyltransferase</keyword>
<dbReference type="InterPro" id="IPR050951">
    <property type="entry name" value="Retrovirus_Pol_polyprotein"/>
</dbReference>
<evidence type="ECO:0000256" key="5">
    <source>
        <dbReference type="ARBA" id="ARBA00022759"/>
    </source>
</evidence>
<keyword evidence="5" id="KW-0255">Endonuclease</keyword>
<dbReference type="InterPro" id="IPR000477">
    <property type="entry name" value="RT_dom"/>
</dbReference>
<dbReference type="Proteomes" id="UP001151760">
    <property type="component" value="Unassembled WGS sequence"/>
</dbReference>
<reference evidence="13" key="1">
    <citation type="journal article" date="2022" name="Int. J. Mol. Sci.">
        <title>Draft Genome of Tanacetum Coccineum: Genomic Comparison of Closely Related Tanacetum-Family Plants.</title>
        <authorList>
            <person name="Yamashiro T."/>
            <person name="Shiraishi A."/>
            <person name="Nakayama K."/>
            <person name="Satake H."/>
        </authorList>
    </citation>
    <scope>NUCLEOTIDE SEQUENCE</scope>
</reference>
<evidence type="ECO:0000256" key="7">
    <source>
        <dbReference type="ARBA" id="ARBA00022918"/>
    </source>
</evidence>
<dbReference type="PANTHER" id="PTHR37984">
    <property type="entry name" value="PROTEIN CBG26694"/>
    <property type="match status" value="1"/>
</dbReference>
<dbReference type="EMBL" id="BQNB010012160">
    <property type="protein sequence ID" value="GJS99980.1"/>
    <property type="molecule type" value="Genomic_DNA"/>
</dbReference>
<dbReference type="InterPro" id="IPR012337">
    <property type="entry name" value="RNaseH-like_sf"/>
</dbReference>
<dbReference type="InterPro" id="IPR036397">
    <property type="entry name" value="RNaseH_sf"/>
</dbReference>
<organism evidence="13 14">
    <name type="scientific">Tanacetum coccineum</name>
    <dbReference type="NCBI Taxonomy" id="301880"/>
    <lineage>
        <taxon>Eukaryota</taxon>
        <taxon>Viridiplantae</taxon>
        <taxon>Streptophyta</taxon>
        <taxon>Embryophyta</taxon>
        <taxon>Tracheophyta</taxon>
        <taxon>Spermatophyta</taxon>
        <taxon>Magnoliopsida</taxon>
        <taxon>eudicotyledons</taxon>
        <taxon>Gunneridae</taxon>
        <taxon>Pentapetalae</taxon>
        <taxon>asterids</taxon>
        <taxon>campanulids</taxon>
        <taxon>Asterales</taxon>
        <taxon>Asteraceae</taxon>
        <taxon>Asteroideae</taxon>
        <taxon>Anthemideae</taxon>
        <taxon>Anthemidinae</taxon>
        <taxon>Tanacetum</taxon>
    </lineage>
</organism>
<evidence type="ECO:0000256" key="2">
    <source>
        <dbReference type="ARBA" id="ARBA00022679"/>
    </source>
</evidence>
<dbReference type="InterPro" id="IPR043128">
    <property type="entry name" value="Rev_trsase/Diguanyl_cyclase"/>
</dbReference>
<dbReference type="Gene3D" id="1.10.340.70">
    <property type="match status" value="1"/>
</dbReference>
<keyword evidence="4" id="KW-0540">Nuclease</keyword>
<dbReference type="Pfam" id="PF17921">
    <property type="entry name" value="Integrase_H2C2"/>
    <property type="match status" value="1"/>
</dbReference>
<feature type="domain" description="Retrotransposon gag" evidence="10">
    <location>
        <begin position="143"/>
        <end position="234"/>
    </location>
</feature>
<dbReference type="SUPFAM" id="SSF50630">
    <property type="entry name" value="Acid proteases"/>
    <property type="match status" value="1"/>
</dbReference>
<gene>
    <name evidence="13" type="ORF">Tco_0821150</name>
</gene>
<name>A0ABQ5ACC2_9ASTR</name>
<dbReference type="Gene3D" id="3.30.420.10">
    <property type="entry name" value="Ribonuclease H-like superfamily/Ribonuclease H"/>
    <property type="match status" value="1"/>
</dbReference>
<feature type="domain" description="Reverse transcriptase" evidence="9">
    <location>
        <begin position="541"/>
        <end position="633"/>
    </location>
</feature>
<protein>
    <recommendedName>
        <fullName evidence="1">RNA-directed DNA polymerase</fullName>
        <ecNumber evidence="1">2.7.7.49</ecNumber>
    </recommendedName>
</protein>
<accession>A0ABQ5ACC2</accession>
<reference evidence="13" key="2">
    <citation type="submission" date="2022-01" db="EMBL/GenBank/DDBJ databases">
        <authorList>
            <person name="Yamashiro T."/>
            <person name="Shiraishi A."/>
            <person name="Satake H."/>
            <person name="Nakayama K."/>
        </authorList>
    </citation>
    <scope>NUCLEOTIDE SEQUENCE</scope>
</reference>
<evidence type="ECO:0000259" key="9">
    <source>
        <dbReference type="Pfam" id="PF00078"/>
    </source>
</evidence>
<keyword evidence="2" id="KW-0808">Transferase</keyword>
<dbReference type="InterPro" id="IPR041373">
    <property type="entry name" value="RT_RNaseH"/>
</dbReference>
<feature type="domain" description="Integrase zinc-binding" evidence="12">
    <location>
        <begin position="872"/>
        <end position="929"/>
    </location>
</feature>
<dbReference type="SUPFAM" id="SSF56672">
    <property type="entry name" value="DNA/RNA polymerases"/>
    <property type="match status" value="1"/>
</dbReference>
<feature type="region of interest" description="Disordered" evidence="8">
    <location>
        <begin position="77"/>
        <end position="108"/>
    </location>
</feature>
<dbReference type="CDD" id="cd09274">
    <property type="entry name" value="RNase_HI_RT_Ty3"/>
    <property type="match status" value="1"/>
</dbReference>
<evidence type="ECO:0000259" key="11">
    <source>
        <dbReference type="Pfam" id="PF17917"/>
    </source>
</evidence>
<dbReference type="InterPro" id="IPR005162">
    <property type="entry name" value="Retrotrans_gag_dom"/>
</dbReference>
<dbReference type="Pfam" id="PF08284">
    <property type="entry name" value="RVP_2"/>
    <property type="match status" value="1"/>
</dbReference>
<keyword evidence="7" id="KW-0695">RNA-directed DNA polymerase</keyword>
<dbReference type="Gene3D" id="3.10.10.10">
    <property type="entry name" value="HIV Type 1 Reverse Transcriptase, subunit A, domain 1"/>
    <property type="match status" value="2"/>
</dbReference>
<dbReference type="CDD" id="cd01647">
    <property type="entry name" value="RT_LTR"/>
    <property type="match status" value="1"/>
</dbReference>
<dbReference type="Pfam" id="PF17917">
    <property type="entry name" value="RT_RNaseH"/>
    <property type="match status" value="1"/>
</dbReference>
<dbReference type="Pfam" id="PF03732">
    <property type="entry name" value="Retrotrans_gag"/>
    <property type="match status" value="1"/>
</dbReference>
<evidence type="ECO:0000256" key="8">
    <source>
        <dbReference type="SAM" id="MobiDB-lite"/>
    </source>
</evidence>
<evidence type="ECO:0000313" key="13">
    <source>
        <dbReference type="EMBL" id="GJS99980.1"/>
    </source>
</evidence>
<dbReference type="Pfam" id="PF00078">
    <property type="entry name" value="RVT_1"/>
    <property type="match status" value="1"/>
</dbReference>
<evidence type="ECO:0000256" key="4">
    <source>
        <dbReference type="ARBA" id="ARBA00022722"/>
    </source>
</evidence>
<comment type="caution">
    <text evidence="13">The sequence shown here is derived from an EMBL/GenBank/DDBJ whole genome shotgun (WGS) entry which is preliminary data.</text>
</comment>
<evidence type="ECO:0000259" key="10">
    <source>
        <dbReference type="Pfam" id="PF03732"/>
    </source>
</evidence>
<feature type="domain" description="Reverse transcriptase RNase H-like" evidence="11">
    <location>
        <begin position="688"/>
        <end position="784"/>
    </location>
</feature>
<dbReference type="Gene3D" id="3.10.20.370">
    <property type="match status" value="1"/>
</dbReference>
<evidence type="ECO:0000256" key="3">
    <source>
        <dbReference type="ARBA" id="ARBA00022695"/>
    </source>
</evidence>
<evidence type="ECO:0000256" key="1">
    <source>
        <dbReference type="ARBA" id="ARBA00012493"/>
    </source>
</evidence>
<sequence length="998" mass="115836">MLTKIELALEQSQQSASDDVLNIRVILFSIHGEDGNPFSVNIKQHYGRVHLMGSENASPGGATELKTMHYAQPVDMAERNPEGPEWPTQVDIPENDEREETPEQIETDEHENARIPAAMAKWIQDVEGTFDTSKCPDNLRVKFIAKLLRGRTKEWWNYTLVAKGPNVARNLSWNEFKDLFLQKFSPLDKLKNIRRDFLSTHQETQQSVHDFSMTFLDRARFLPEYINDQKLLMEHYSENKGPRNVSGLHRKEGLNRVVLLVRSSSLMKPIQGSRGKYTHSVPIVENSIRQEPRRNTNRRGVPPSPKPPRAPSFARVQRPQRPPGRVYEMMMAEDAKEAHDVVTCTFFVNLLPARVVFDFGADRSFVSELFSQNFIMPISQLKPLLDVEIANRKIIHVANVFQNCEVEIDNEKFLIDLIPMLMGEIDIIIGTDWLCKYDAIISCQNKLIRIRTLSGGETFIYGELVREFPDIFPEELPGILPHRQVEFRFDFIPRSTPIVKTPYRLAPFEMQELMKQLQELLDKGFILPSTSSWGAPVLFGASFFLKIDLRSGYHQLKIREEDIPKTAFRARYGHYEFIVMPFGLTNAPAAFMDLMNRVCRLMLDKLVIVFIDDILIYFKSAKDHETHMRQVLSIKVDPAKINAIMNWEQPKTPTEIRSFLCLTGSEVCFSVLQRLSHAPILVLLEGNDDMEVYCDASSNGLGCVLMQRGRVIAYASRQLKKHEEEYPTHDLELATVVFALKLWRHYIYGVKIKIFIDLKSLKYFFDKRDLNMRQRRWLDIVKDYDCEILYHPGKANVVVDALSRKTRHDSLLVKSLKMVITPDFYEHIKIVQHEAWEYRDVNSERLMAQVYKLVMDSRGLKTRFDRIWIPNNKELKKLLLDEAHKSKYSIHPGATKMYYNLKPYYWWPGMKKDIVKYVEQCLTCLQVKTEHPQPYGKFQPLEILVIVDRLNKSAIFLPIKESMSSEALAELYLREVVARHGVLVSIVSDRDNRFTSRF</sequence>
<dbReference type="InterPro" id="IPR041588">
    <property type="entry name" value="Integrase_H2C2"/>
</dbReference>
<dbReference type="SUPFAM" id="SSF53098">
    <property type="entry name" value="Ribonuclease H-like"/>
    <property type="match status" value="1"/>
</dbReference>
<keyword evidence="6" id="KW-0378">Hydrolase</keyword>